<proteinExistence type="predicted"/>
<feature type="domain" description="F-box" evidence="1">
    <location>
        <begin position="8"/>
        <end position="45"/>
    </location>
</feature>
<evidence type="ECO:0000259" key="1">
    <source>
        <dbReference type="PROSITE" id="PS50181"/>
    </source>
</evidence>
<name>A0AAV1D8J1_OLDCO</name>
<keyword evidence="3" id="KW-1185">Reference proteome</keyword>
<dbReference type="InterPro" id="IPR013187">
    <property type="entry name" value="F-box-assoc_dom_typ3"/>
</dbReference>
<dbReference type="Pfam" id="PF00646">
    <property type="entry name" value="F-box"/>
    <property type="match status" value="1"/>
</dbReference>
<dbReference type="SMART" id="SM00256">
    <property type="entry name" value="FBOX"/>
    <property type="match status" value="1"/>
</dbReference>
<dbReference type="Pfam" id="PF08268">
    <property type="entry name" value="FBA_3"/>
    <property type="match status" value="1"/>
</dbReference>
<dbReference type="SUPFAM" id="SSF81383">
    <property type="entry name" value="F-box domain"/>
    <property type="match status" value="1"/>
</dbReference>
<evidence type="ECO:0000313" key="3">
    <source>
        <dbReference type="Proteomes" id="UP001161247"/>
    </source>
</evidence>
<dbReference type="Proteomes" id="UP001161247">
    <property type="component" value="Chromosome 4"/>
</dbReference>
<dbReference type="AlphaFoldDB" id="A0AAV1D8J1"/>
<dbReference type="PANTHER" id="PTHR31672:SF13">
    <property type="entry name" value="F-BOX PROTEIN CPR30-LIKE"/>
    <property type="match status" value="1"/>
</dbReference>
<dbReference type="EMBL" id="OX459121">
    <property type="protein sequence ID" value="CAI9104164.1"/>
    <property type="molecule type" value="Genomic_DNA"/>
</dbReference>
<protein>
    <submittedName>
        <fullName evidence="2">OLC1v1002789C1</fullName>
    </submittedName>
</protein>
<accession>A0AAV1D8J1</accession>
<organism evidence="2 3">
    <name type="scientific">Oldenlandia corymbosa var. corymbosa</name>
    <dbReference type="NCBI Taxonomy" id="529605"/>
    <lineage>
        <taxon>Eukaryota</taxon>
        <taxon>Viridiplantae</taxon>
        <taxon>Streptophyta</taxon>
        <taxon>Embryophyta</taxon>
        <taxon>Tracheophyta</taxon>
        <taxon>Spermatophyta</taxon>
        <taxon>Magnoliopsida</taxon>
        <taxon>eudicotyledons</taxon>
        <taxon>Gunneridae</taxon>
        <taxon>Pentapetalae</taxon>
        <taxon>asterids</taxon>
        <taxon>lamiids</taxon>
        <taxon>Gentianales</taxon>
        <taxon>Rubiaceae</taxon>
        <taxon>Rubioideae</taxon>
        <taxon>Spermacoceae</taxon>
        <taxon>Hedyotis-Oldenlandia complex</taxon>
        <taxon>Oldenlandia</taxon>
    </lineage>
</organism>
<evidence type="ECO:0000313" key="2">
    <source>
        <dbReference type="EMBL" id="CAI9104164.1"/>
    </source>
</evidence>
<sequence length="360" mass="41109">MSPPRRRQRRISQISDESWMEILSYLPAKHLMRFKSVCRKWRSIIVDPGSVRLHSQRGAGKGVLVCGTYQSPRTIMDFYHISLDGQRISHHEAVFPCSNDDDKLVGCTNQVNGLVSFFCGNVSYLYNLANREILRLPDADNDRDTWAYHLGFDPVNKLYKLLRCEFADITPICPPRPIYYPEDGDEGLVFSTGYGEGGPYEGETYVRSSCEILTFGQGADSPELRWRVIDSSPPTPTRSLLPRIVCYDGVLYWKWDNNTHLHAFDLSTETFFDIHIPASGEVVNCIPELLRFGPCLSLSTSSCNRDGKLYWKIISLYYKKDGNHGDRVLDLLEPSAELRFEAPLNEARQMSRQMYGYCSS</sequence>
<dbReference type="InterPro" id="IPR050796">
    <property type="entry name" value="SCF_F-box_component"/>
</dbReference>
<dbReference type="PROSITE" id="PS50181">
    <property type="entry name" value="FBOX"/>
    <property type="match status" value="1"/>
</dbReference>
<dbReference type="PANTHER" id="PTHR31672">
    <property type="entry name" value="BNACNNG10540D PROTEIN"/>
    <property type="match status" value="1"/>
</dbReference>
<dbReference type="Gene3D" id="1.20.1280.50">
    <property type="match status" value="1"/>
</dbReference>
<dbReference type="InterPro" id="IPR001810">
    <property type="entry name" value="F-box_dom"/>
</dbReference>
<reference evidence="2" key="1">
    <citation type="submission" date="2023-03" db="EMBL/GenBank/DDBJ databases">
        <authorList>
            <person name="Julca I."/>
        </authorList>
    </citation>
    <scope>NUCLEOTIDE SEQUENCE</scope>
</reference>
<gene>
    <name evidence="2" type="ORF">OLC1_LOCUS13150</name>
</gene>
<dbReference type="InterPro" id="IPR036047">
    <property type="entry name" value="F-box-like_dom_sf"/>
</dbReference>